<keyword evidence="3" id="KW-1003">Cell membrane</keyword>
<evidence type="ECO:0000256" key="6">
    <source>
        <dbReference type="ARBA" id="ARBA00023136"/>
    </source>
</evidence>
<reference evidence="9 10" key="1">
    <citation type="submission" date="2024-03" db="EMBL/GenBank/DDBJ databases">
        <title>Community enrichment and isolation of bacterial strains for fucoidan degradation.</title>
        <authorList>
            <person name="Sichert A."/>
        </authorList>
    </citation>
    <scope>NUCLEOTIDE SEQUENCE [LARGE SCALE GENOMIC DNA]</scope>
    <source>
        <strain evidence="9 10">AS12</strain>
    </source>
</reference>
<dbReference type="PANTHER" id="PTHR30506:SF3">
    <property type="entry name" value="UPF0126 INNER MEMBRANE PROTEIN YADS-RELATED"/>
    <property type="match status" value="1"/>
</dbReference>
<feature type="transmembrane region" description="Helical" evidence="7">
    <location>
        <begin position="172"/>
        <end position="194"/>
    </location>
</feature>
<gene>
    <name evidence="9" type="ORF">WNY77_19115</name>
</gene>
<accession>A0ABU9T089</accession>
<dbReference type="Proteomes" id="UP001461163">
    <property type="component" value="Unassembled WGS sequence"/>
</dbReference>
<dbReference type="EMBL" id="JBBMQS010000014">
    <property type="protein sequence ID" value="MEM5499530.1"/>
    <property type="molecule type" value="Genomic_DNA"/>
</dbReference>
<dbReference type="RefSeq" id="WP_342882633.1">
    <property type="nucleotide sequence ID" value="NZ_JBBMQS010000014.1"/>
</dbReference>
<dbReference type="Pfam" id="PF03458">
    <property type="entry name" value="Gly_transporter"/>
    <property type="match status" value="2"/>
</dbReference>
<dbReference type="PANTHER" id="PTHR30506">
    <property type="entry name" value="INNER MEMBRANE PROTEIN"/>
    <property type="match status" value="1"/>
</dbReference>
<name>A0ABU9T089_9ALTE</name>
<comment type="similarity">
    <text evidence="2">Belongs to the UPF0126 family.</text>
</comment>
<dbReference type="InterPro" id="IPR005115">
    <property type="entry name" value="Gly_transporter"/>
</dbReference>
<keyword evidence="5 7" id="KW-1133">Transmembrane helix</keyword>
<evidence type="ECO:0000256" key="5">
    <source>
        <dbReference type="ARBA" id="ARBA00022989"/>
    </source>
</evidence>
<evidence type="ECO:0000313" key="9">
    <source>
        <dbReference type="EMBL" id="MEM5499530.1"/>
    </source>
</evidence>
<feature type="transmembrane region" description="Helical" evidence="7">
    <location>
        <begin position="33"/>
        <end position="54"/>
    </location>
</feature>
<sequence>MSDDYFHVLNLIGVAFFAVSGTLLGYEKKVGGFGVVVVASVTALGGGSLRDLLLNEPVFWVADPDYLYSTYAAIFISVAFIRYLPHVSNYYFLLLDALGMAIFNIVGIEKSLIGGTGMLIAITMGTTTGIFGGLIRDVICREVPSVMRGELYASACVSGGLVYAALFSLGTPYIWCIFGSLFTTIFIRMGALHWDWQLRFFKKKYRKSSGSSVDKSR</sequence>
<feature type="domain" description="Glycine transporter" evidence="8">
    <location>
        <begin position="8"/>
        <end position="80"/>
    </location>
</feature>
<keyword evidence="10" id="KW-1185">Reference proteome</keyword>
<proteinExistence type="inferred from homology"/>
<protein>
    <submittedName>
        <fullName evidence="9">Trimeric intracellular cation channel family protein</fullName>
    </submittedName>
</protein>
<feature type="transmembrane region" description="Helical" evidence="7">
    <location>
        <begin position="91"/>
        <end position="108"/>
    </location>
</feature>
<organism evidence="9 10">
    <name type="scientific">Paraglaciecola mesophila</name>
    <dbReference type="NCBI Taxonomy" id="197222"/>
    <lineage>
        <taxon>Bacteria</taxon>
        <taxon>Pseudomonadati</taxon>
        <taxon>Pseudomonadota</taxon>
        <taxon>Gammaproteobacteria</taxon>
        <taxon>Alteromonadales</taxon>
        <taxon>Alteromonadaceae</taxon>
        <taxon>Paraglaciecola</taxon>
    </lineage>
</organism>
<evidence type="ECO:0000256" key="3">
    <source>
        <dbReference type="ARBA" id="ARBA00022475"/>
    </source>
</evidence>
<comment type="subcellular location">
    <subcellularLocation>
        <location evidence="1">Cell membrane</location>
        <topology evidence="1">Multi-pass membrane protein</topology>
    </subcellularLocation>
</comment>
<evidence type="ECO:0000259" key="8">
    <source>
        <dbReference type="Pfam" id="PF03458"/>
    </source>
</evidence>
<feature type="transmembrane region" description="Helical" evidence="7">
    <location>
        <begin position="66"/>
        <end position="84"/>
    </location>
</feature>
<feature type="transmembrane region" description="Helical" evidence="7">
    <location>
        <begin position="114"/>
        <end position="135"/>
    </location>
</feature>
<feature type="transmembrane region" description="Helical" evidence="7">
    <location>
        <begin position="6"/>
        <end position="26"/>
    </location>
</feature>
<evidence type="ECO:0000256" key="1">
    <source>
        <dbReference type="ARBA" id="ARBA00004651"/>
    </source>
</evidence>
<evidence type="ECO:0000256" key="2">
    <source>
        <dbReference type="ARBA" id="ARBA00008193"/>
    </source>
</evidence>
<evidence type="ECO:0000313" key="10">
    <source>
        <dbReference type="Proteomes" id="UP001461163"/>
    </source>
</evidence>
<evidence type="ECO:0000256" key="4">
    <source>
        <dbReference type="ARBA" id="ARBA00022692"/>
    </source>
</evidence>
<comment type="caution">
    <text evidence="9">The sequence shown here is derived from an EMBL/GenBank/DDBJ whole genome shotgun (WGS) entry which is preliminary data.</text>
</comment>
<evidence type="ECO:0000256" key="7">
    <source>
        <dbReference type="SAM" id="Phobius"/>
    </source>
</evidence>
<feature type="domain" description="Glycine transporter" evidence="8">
    <location>
        <begin position="94"/>
        <end position="166"/>
    </location>
</feature>
<keyword evidence="4 7" id="KW-0812">Transmembrane</keyword>
<keyword evidence="6 7" id="KW-0472">Membrane</keyword>
<feature type="transmembrane region" description="Helical" evidence="7">
    <location>
        <begin position="147"/>
        <end position="166"/>
    </location>
</feature>